<evidence type="ECO:0000313" key="13">
    <source>
        <dbReference type="EMBL" id="KNB49914.1"/>
    </source>
</evidence>
<dbReference type="AlphaFoldDB" id="A0A0K9X902"/>
<evidence type="ECO:0000256" key="5">
    <source>
        <dbReference type="ARBA" id="ARBA00022840"/>
    </source>
</evidence>
<gene>
    <name evidence="13" type="ORF">AC230_24550</name>
</gene>
<dbReference type="GO" id="GO:0006529">
    <property type="term" value="P:asparagine biosynthetic process"/>
    <property type="evidence" value="ECO:0007669"/>
    <property type="project" value="UniProtKB-KW"/>
</dbReference>
<dbReference type="InterPro" id="IPR006426">
    <property type="entry name" value="Asn_synth_AEB"/>
</dbReference>
<keyword evidence="7 9" id="KW-0315">Glutamine amidotransferase</keyword>
<keyword evidence="4 10" id="KW-0547">Nucleotide-binding</keyword>
<dbReference type="PROSITE" id="PS51278">
    <property type="entry name" value="GATASE_TYPE_2"/>
    <property type="match status" value="1"/>
</dbReference>
<feature type="domain" description="Glutamine amidotransferase type-2" evidence="12">
    <location>
        <begin position="2"/>
        <end position="215"/>
    </location>
</feature>
<evidence type="ECO:0000256" key="11">
    <source>
        <dbReference type="PIRSR" id="PIRSR001589-3"/>
    </source>
</evidence>
<organism evidence="13 14">
    <name type="scientific">Streptomyces caatingaensis</name>
    <dbReference type="NCBI Taxonomy" id="1678637"/>
    <lineage>
        <taxon>Bacteria</taxon>
        <taxon>Bacillati</taxon>
        <taxon>Actinomycetota</taxon>
        <taxon>Actinomycetes</taxon>
        <taxon>Kitasatosporales</taxon>
        <taxon>Streptomycetaceae</taxon>
        <taxon>Streptomyces</taxon>
    </lineage>
</organism>
<dbReference type="RefSeq" id="WP_049718462.1">
    <property type="nucleotide sequence ID" value="NZ_LFXA01000017.1"/>
</dbReference>
<dbReference type="Proteomes" id="UP000037288">
    <property type="component" value="Unassembled WGS sequence"/>
</dbReference>
<dbReference type="InterPro" id="IPR029055">
    <property type="entry name" value="Ntn_hydrolases_N"/>
</dbReference>
<evidence type="ECO:0000259" key="12">
    <source>
        <dbReference type="PROSITE" id="PS51278"/>
    </source>
</evidence>
<keyword evidence="9" id="KW-0028">Amino-acid biosynthesis</keyword>
<evidence type="ECO:0000256" key="6">
    <source>
        <dbReference type="ARBA" id="ARBA00022888"/>
    </source>
</evidence>
<dbReference type="SUPFAM" id="SSF56235">
    <property type="entry name" value="N-terminal nucleophile aminohydrolases (Ntn hydrolases)"/>
    <property type="match status" value="1"/>
</dbReference>
<feature type="binding site" evidence="10">
    <location>
        <position position="103"/>
    </location>
    <ligand>
        <name>L-glutamine</name>
        <dbReference type="ChEBI" id="CHEBI:58359"/>
    </ligand>
</feature>
<evidence type="ECO:0000256" key="10">
    <source>
        <dbReference type="PIRSR" id="PIRSR001589-2"/>
    </source>
</evidence>
<dbReference type="GO" id="GO:0004066">
    <property type="term" value="F:asparagine synthase (glutamine-hydrolyzing) activity"/>
    <property type="evidence" value="ECO:0007669"/>
    <property type="project" value="UniProtKB-EC"/>
</dbReference>
<feature type="site" description="Important for beta-aspartyl-AMP intermediate formation" evidence="11">
    <location>
        <position position="381"/>
    </location>
</feature>
<dbReference type="GO" id="GO:0005829">
    <property type="term" value="C:cytosol"/>
    <property type="evidence" value="ECO:0007669"/>
    <property type="project" value="TreeGrafter"/>
</dbReference>
<dbReference type="Gene3D" id="3.60.20.10">
    <property type="entry name" value="Glutamine Phosphoribosylpyrophosphate, subunit 1, domain 1"/>
    <property type="match status" value="1"/>
</dbReference>
<evidence type="ECO:0000256" key="3">
    <source>
        <dbReference type="ARBA" id="ARBA00012737"/>
    </source>
</evidence>
<dbReference type="Pfam" id="PF00733">
    <property type="entry name" value="Asn_synthase"/>
    <property type="match status" value="1"/>
</dbReference>
<keyword evidence="5 10" id="KW-0067">ATP-binding</keyword>
<protein>
    <recommendedName>
        <fullName evidence="3">asparagine synthase (glutamine-hydrolyzing)</fullName>
        <ecNumber evidence="3">6.3.5.4</ecNumber>
    </recommendedName>
</protein>
<dbReference type="CDD" id="cd00712">
    <property type="entry name" value="AsnB"/>
    <property type="match status" value="1"/>
</dbReference>
<evidence type="ECO:0000313" key="14">
    <source>
        <dbReference type="Proteomes" id="UP000037288"/>
    </source>
</evidence>
<dbReference type="EMBL" id="LFXA01000017">
    <property type="protein sequence ID" value="KNB49914.1"/>
    <property type="molecule type" value="Genomic_DNA"/>
</dbReference>
<dbReference type="InterPro" id="IPR051786">
    <property type="entry name" value="ASN_synthetase/amidase"/>
</dbReference>
<dbReference type="STRING" id="1678637.AC230_24550"/>
<dbReference type="OrthoDB" id="9763290at2"/>
<evidence type="ECO:0000256" key="4">
    <source>
        <dbReference type="ARBA" id="ARBA00022741"/>
    </source>
</evidence>
<evidence type="ECO:0000256" key="8">
    <source>
        <dbReference type="ARBA" id="ARBA00048741"/>
    </source>
</evidence>
<dbReference type="PANTHER" id="PTHR43284:SF1">
    <property type="entry name" value="ASPARAGINE SYNTHETASE"/>
    <property type="match status" value="1"/>
</dbReference>
<accession>A0A0K9X902</accession>
<evidence type="ECO:0000256" key="9">
    <source>
        <dbReference type="PIRSR" id="PIRSR001589-1"/>
    </source>
</evidence>
<reference evidence="14" key="1">
    <citation type="submission" date="2015-07" db="EMBL/GenBank/DDBJ databases">
        <title>Draft genome sequence of Streptomyces sp. CMAA 1322, a bacterium isolated from Caatinga biome, from dry forest semiarid of Brazil.</title>
        <authorList>
            <person name="Santos S.N."/>
            <person name="Gacesa R."/>
            <person name="Taketani R.G."/>
            <person name="Long P.F."/>
            <person name="Melo I.S."/>
        </authorList>
    </citation>
    <scope>NUCLEOTIDE SEQUENCE [LARGE SCALE GENOMIC DNA]</scope>
    <source>
        <strain evidence="14">CMAA 1322</strain>
    </source>
</reference>
<dbReference type="InterPro" id="IPR014729">
    <property type="entry name" value="Rossmann-like_a/b/a_fold"/>
</dbReference>
<feature type="active site" description="For GATase activity" evidence="9">
    <location>
        <position position="2"/>
    </location>
</feature>
<comment type="catalytic activity">
    <reaction evidence="8">
        <text>L-aspartate + L-glutamine + ATP + H2O = L-asparagine + L-glutamate + AMP + diphosphate + H(+)</text>
        <dbReference type="Rhea" id="RHEA:12228"/>
        <dbReference type="ChEBI" id="CHEBI:15377"/>
        <dbReference type="ChEBI" id="CHEBI:15378"/>
        <dbReference type="ChEBI" id="CHEBI:29985"/>
        <dbReference type="ChEBI" id="CHEBI:29991"/>
        <dbReference type="ChEBI" id="CHEBI:30616"/>
        <dbReference type="ChEBI" id="CHEBI:33019"/>
        <dbReference type="ChEBI" id="CHEBI:58048"/>
        <dbReference type="ChEBI" id="CHEBI:58359"/>
        <dbReference type="ChEBI" id="CHEBI:456215"/>
        <dbReference type="EC" id="6.3.5.4"/>
    </reaction>
</comment>
<keyword evidence="6 9" id="KW-0061">Asparagine biosynthesis</keyword>
<dbReference type="CDD" id="cd01991">
    <property type="entry name" value="Asn_synthase_B_C"/>
    <property type="match status" value="1"/>
</dbReference>
<dbReference type="Pfam" id="PF13522">
    <property type="entry name" value="GATase_6"/>
    <property type="match status" value="1"/>
</dbReference>
<proteinExistence type="inferred from homology"/>
<evidence type="ECO:0000256" key="2">
    <source>
        <dbReference type="ARBA" id="ARBA00005752"/>
    </source>
</evidence>
<evidence type="ECO:0000256" key="1">
    <source>
        <dbReference type="ARBA" id="ARBA00005187"/>
    </source>
</evidence>
<comment type="similarity">
    <text evidence="2">Belongs to the asparagine synthetase family.</text>
</comment>
<dbReference type="InterPro" id="IPR017932">
    <property type="entry name" value="GATase_2_dom"/>
</dbReference>
<dbReference type="PIRSF" id="PIRSF001589">
    <property type="entry name" value="Asn_synthetase_glu-h"/>
    <property type="match status" value="1"/>
</dbReference>
<evidence type="ECO:0000256" key="7">
    <source>
        <dbReference type="ARBA" id="ARBA00022962"/>
    </source>
</evidence>
<dbReference type="InterPro" id="IPR033738">
    <property type="entry name" value="AsnB_N"/>
</dbReference>
<keyword evidence="14" id="KW-1185">Reference proteome</keyword>
<dbReference type="EC" id="6.3.5.4" evidence="3"/>
<comment type="caution">
    <text evidence="13">The sequence shown here is derived from an EMBL/GenBank/DDBJ whole genome shotgun (WGS) entry which is preliminary data.</text>
</comment>
<dbReference type="Gene3D" id="3.40.50.620">
    <property type="entry name" value="HUPs"/>
    <property type="match status" value="1"/>
</dbReference>
<name>A0A0K9X902_9ACTN</name>
<dbReference type="GO" id="GO:0005524">
    <property type="term" value="F:ATP binding"/>
    <property type="evidence" value="ECO:0007669"/>
    <property type="project" value="UniProtKB-KW"/>
</dbReference>
<comment type="pathway">
    <text evidence="1">Amino-acid biosynthesis; L-asparagine biosynthesis; L-asparagine from L-aspartate (L-Gln route): step 1/1.</text>
</comment>
<dbReference type="InterPro" id="IPR001962">
    <property type="entry name" value="Asn_synthase"/>
</dbReference>
<dbReference type="PATRIC" id="fig|1678637.3.peg.5243"/>
<dbReference type="NCBIfam" id="TIGR01536">
    <property type="entry name" value="asn_synth_AEB"/>
    <property type="match status" value="1"/>
</dbReference>
<sequence>MCGVTGWMDFSRDLTAARPAVTAMTRALGARGPDSEGTWCARHAALGHTRTAVVDLAGGAQPMAVREGGRTRAVITYSGEVYNAGELRGRLRRAGHRFRTAGDTEVVLRSFLEWGAGCAERLEGMFAFGVWDPGREELTLVRDRLGVKPLFYTRLPEGVLFGSEPKALLANPLVRPRVDGDGLRELLATAKTPGRAVFRDMRELPPGHVAVAGRGGVRETRYWALRAVPRADGRDAAVAAVRGLLEGAVRRQLVSDVPLCTALSGGLDSSAVAALAAAAPGARDGRRGRTVTTTFEGYSAAFRPDDTRGAPDAPYAADVARRIGTDHTEIVLTTPELLDPGTRLATVRAQDMPTPYGDMDASLLHTFRRVKQHSTVALVGEGADELFGGYLWLHRPEFAGAPTFPWVAMEDLHDSCRPAGMGRGLLAPALLEKIDMPGHYAEVYRRACAEAPHQDGEDAREHRMRELCYLHLTRWLPMLLDRVDRLSMASGLEARVPFCDHRLVEYLYNVPWSLKTFDGREKSLLRAAVAGRLPRHVLLRPKSPWPVTQDPAYARALRRELAALLDRRDSPVLPLVDTGAARRAAADASGAAGGWHSRMNIELVLQLDLWLRHYDVELVL</sequence>
<dbReference type="PANTHER" id="PTHR43284">
    <property type="entry name" value="ASPARAGINE SYNTHETASE (GLUTAMINE-HYDROLYZING)"/>
    <property type="match status" value="1"/>
</dbReference>
<dbReference type="SUPFAM" id="SSF52402">
    <property type="entry name" value="Adenine nucleotide alpha hydrolases-like"/>
    <property type="match status" value="1"/>
</dbReference>